<sequence>MGRYIRSGFVFGILAGFVFCGVLCGQEVSEKRWYFEPGEVWRDVDGEVIHAHGGGVLFHEGVYYWFGQYLPIESYKAPADAPKEMKERVGGVSCYSSKDLYNWKFEGVVLKREAENEEHDLYYKQVVERPKVVYNPATEKFVMWMHIDSSDYKAARAGVAVSDSVAGPYEYVRSYRPEAGVWPENVEEEEKTDTVLARDFEGGQMSRDMTVFVDGGKAYLLTASEENATLHIHELDEDWTGFSGEWVRAFEGRYMEAPAIFKRGGKYYLIASGCTGWAPNAARSAVADSVMGPWEEMDNPWMGREKDKSWGTQSTFVLDVAGIEGAYIFMADIWNPKDFKDSRYVWLPVGFWKDEPRLKMRDRWSKEQAWGEVSVETMLPMLGDGERWAMVWSDEFDGDEIDESKWEVRGDHRRRDHWWVKEDAYVDGEGLLVLRTKKDGDRYTSGAMWTKGKFEHKQGYWECRAKLPKEEGHWSAFWIHCDGVTSIGDEGRDGTEIDVMEWPWRDGRVQHTLHWDGYGEHHKSMGKVSMNPRVKEGWHRFGIWWKEDEYVFYVNGKETWRTSAGGVSQVPEFAFLSNEIGEWAGDITKAKLPDYFKVDYVRVYEVIED</sequence>
<dbReference type="InterPro" id="IPR006710">
    <property type="entry name" value="Glyco_hydro_43"/>
</dbReference>
<keyword evidence="3 6" id="KW-0378">Hydrolase</keyword>
<dbReference type="CDD" id="cd18825">
    <property type="entry name" value="GH43_CtGH43-like"/>
    <property type="match status" value="1"/>
</dbReference>
<evidence type="ECO:0000256" key="2">
    <source>
        <dbReference type="ARBA" id="ARBA00009865"/>
    </source>
</evidence>
<evidence type="ECO:0000256" key="4">
    <source>
        <dbReference type="ARBA" id="ARBA00023295"/>
    </source>
</evidence>
<accession>A0A1U9NJ94</accession>
<reference evidence="7" key="1">
    <citation type="submission" date="2017-02" db="EMBL/GenBank/DDBJ databases">
        <title>Comparative genomics and description of representatives of a novel lineage of planctomycetes thriving in anoxic sediments.</title>
        <authorList>
            <person name="Spring S."/>
            <person name="Bunk B."/>
            <person name="Sproer C."/>
        </authorList>
    </citation>
    <scope>NUCLEOTIDE SEQUENCE [LARGE SCALE GENOMIC DNA]</scope>
    <source>
        <strain evidence="7">ST-NAGAB-D1</strain>
    </source>
</reference>
<dbReference type="Gene3D" id="2.60.120.200">
    <property type="match status" value="1"/>
</dbReference>
<name>A0A1U9NJ94_9BACT</name>
<evidence type="ECO:0000259" key="5">
    <source>
        <dbReference type="PROSITE" id="PS51762"/>
    </source>
</evidence>
<dbReference type="InterPro" id="IPR000757">
    <property type="entry name" value="Beta-glucanase-like"/>
</dbReference>
<dbReference type="GO" id="GO:0042973">
    <property type="term" value="F:glucan endo-1,3-beta-D-glucosidase activity"/>
    <property type="evidence" value="ECO:0007669"/>
    <property type="project" value="UniProtKB-EC"/>
</dbReference>
<organism evidence="6 7">
    <name type="scientific">Anaerohalosphaera lusitana</name>
    <dbReference type="NCBI Taxonomy" id="1936003"/>
    <lineage>
        <taxon>Bacteria</taxon>
        <taxon>Pseudomonadati</taxon>
        <taxon>Planctomycetota</taxon>
        <taxon>Phycisphaerae</taxon>
        <taxon>Sedimentisphaerales</taxon>
        <taxon>Anaerohalosphaeraceae</taxon>
        <taxon>Anaerohalosphaera</taxon>
    </lineage>
</organism>
<proteinExistence type="inferred from homology"/>
<keyword evidence="4 6" id="KW-0326">Glycosidase</keyword>
<dbReference type="Gene3D" id="2.115.10.20">
    <property type="entry name" value="Glycosyl hydrolase domain, family 43"/>
    <property type="match status" value="1"/>
</dbReference>
<evidence type="ECO:0000256" key="1">
    <source>
        <dbReference type="ARBA" id="ARBA00006865"/>
    </source>
</evidence>
<dbReference type="GO" id="GO:0005975">
    <property type="term" value="P:carbohydrate metabolic process"/>
    <property type="evidence" value="ECO:0007669"/>
    <property type="project" value="InterPro"/>
</dbReference>
<evidence type="ECO:0000256" key="3">
    <source>
        <dbReference type="ARBA" id="ARBA00022801"/>
    </source>
</evidence>
<comment type="similarity">
    <text evidence="1">Belongs to the glycosyl hydrolase 16 family.</text>
</comment>
<dbReference type="Pfam" id="PF04616">
    <property type="entry name" value="Glyco_hydro_43"/>
    <property type="match status" value="1"/>
</dbReference>
<dbReference type="SUPFAM" id="SSF75005">
    <property type="entry name" value="Arabinanase/levansucrase/invertase"/>
    <property type="match status" value="1"/>
</dbReference>
<gene>
    <name evidence="6" type="primary">glcA_2</name>
    <name evidence="6" type="ORF">STSP2_01019</name>
</gene>
<dbReference type="InterPro" id="IPR023296">
    <property type="entry name" value="Glyco_hydro_beta-prop_sf"/>
</dbReference>
<evidence type="ECO:0000313" key="6">
    <source>
        <dbReference type="EMBL" id="AQT67867.1"/>
    </source>
</evidence>
<dbReference type="InterPro" id="IPR013320">
    <property type="entry name" value="ConA-like_dom_sf"/>
</dbReference>
<dbReference type="PANTHER" id="PTHR22925">
    <property type="entry name" value="GLYCOSYL HYDROLASE 43 FAMILY MEMBER"/>
    <property type="match status" value="1"/>
</dbReference>
<dbReference type="Pfam" id="PF00722">
    <property type="entry name" value="Glyco_hydro_16"/>
    <property type="match status" value="1"/>
</dbReference>
<dbReference type="KEGG" id="alus:STSP2_01019"/>
<dbReference type="AlphaFoldDB" id="A0A1U9NJ94"/>
<feature type="domain" description="GH16" evidence="5">
    <location>
        <begin position="368"/>
        <end position="609"/>
    </location>
</feature>
<keyword evidence="7" id="KW-1185">Reference proteome</keyword>
<dbReference type="SUPFAM" id="SSF49899">
    <property type="entry name" value="Concanavalin A-like lectins/glucanases"/>
    <property type="match status" value="1"/>
</dbReference>
<dbReference type="Proteomes" id="UP000189674">
    <property type="component" value="Chromosome"/>
</dbReference>
<dbReference type="CDD" id="cd08023">
    <property type="entry name" value="GH16_laminarinase_like"/>
    <property type="match status" value="1"/>
</dbReference>
<dbReference type="EMBL" id="CP019791">
    <property type="protein sequence ID" value="AQT67867.1"/>
    <property type="molecule type" value="Genomic_DNA"/>
</dbReference>
<dbReference type="RefSeq" id="WP_146660377.1">
    <property type="nucleotide sequence ID" value="NZ_CP019791.1"/>
</dbReference>
<dbReference type="STRING" id="1936003.STSP2_01019"/>
<evidence type="ECO:0000313" key="7">
    <source>
        <dbReference type="Proteomes" id="UP000189674"/>
    </source>
</evidence>
<dbReference type="EC" id="3.2.1.39" evidence="6"/>
<protein>
    <submittedName>
        <fullName evidence="6">Glucan endo-1,3-beta-glucosidase A1</fullName>
        <ecNumber evidence="6">3.2.1.39</ecNumber>
    </submittedName>
</protein>
<dbReference type="PROSITE" id="PS51762">
    <property type="entry name" value="GH16_2"/>
    <property type="match status" value="1"/>
</dbReference>
<dbReference type="OrthoDB" id="273314at2"/>
<dbReference type="PANTHER" id="PTHR22925:SF3">
    <property type="entry name" value="GLYCOSYL HYDROLASE FAMILY PROTEIN 43"/>
    <property type="match status" value="1"/>
</dbReference>
<comment type="similarity">
    <text evidence="2">Belongs to the glycosyl hydrolase 43 family.</text>
</comment>